<accession>A0AAF0H1J2</accession>
<sequence>MKIFSSRDEVTKTLSRTLKMTRVLREFWFYYFGVINGDFQMIRAAFITLAFFLFAISPSFAQDTAPDWKKFASEYLTYNGQTLTFDAADLQRHRNRLRCVKMNNYGCVMGPSWQGAVGNDQVGHAVFEHPKWSVRAVVRDYCSKSRRGLRSAMQIAETYSPWCDTLGTVGVRNGWGRSCTGGPQPPADFKGPLCAKPANGTPAAGQCGSCNCPDGVAQGMAASVKVGVNDNLALFGADGSPNVSNLVAVLGSKFRRETGFAVNEGVIKEAIELAGQCR</sequence>
<dbReference type="Proteomes" id="UP000305410">
    <property type="component" value="Chromosome Circular"/>
</dbReference>
<dbReference type="EMBL" id="CP122962">
    <property type="protein sequence ID" value="WGM60378.1"/>
    <property type="molecule type" value="Genomic_DNA"/>
</dbReference>
<reference evidence="1" key="2">
    <citation type="submission" date="2023-04" db="EMBL/GenBank/DDBJ databases">
        <title>Complete genome sequence of Agrobacterium salinitolerans CFBP5506.</title>
        <authorList>
            <person name="Yen H.-C."/>
            <person name="Yan X.-H."/>
            <person name="Lai E.-M."/>
            <person name="Kuo C.-H."/>
        </authorList>
    </citation>
    <scope>NUCLEOTIDE SEQUENCE</scope>
    <source>
        <strain evidence="1">CFBP5506</strain>
    </source>
</reference>
<dbReference type="AlphaFoldDB" id="A0AAF0H1J2"/>
<organism evidence="1 2">
    <name type="scientific">Agrobacterium tumefaciens</name>
    <dbReference type="NCBI Taxonomy" id="358"/>
    <lineage>
        <taxon>Bacteria</taxon>
        <taxon>Pseudomonadati</taxon>
        <taxon>Pseudomonadota</taxon>
        <taxon>Alphaproteobacteria</taxon>
        <taxon>Hyphomicrobiales</taxon>
        <taxon>Rhizobiaceae</taxon>
        <taxon>Rhizobium/Agrobacterium group</taxon>
        <taxon>Agrobacterium</taxon>
        <taxon>Agrobacterium tumefaciens complex</taxon>
    </lineage>
</organism>
<dbReference type="RefSeq" id="WP_236760857.1">
    <property type="nucleotide sequence ID" value="NZ_CP122962.1"/>
</dbReference>
<protein>
    <submittedName>
        <fullName evidence="1">Uncharacterized protein</fullName>
    </submittedName>
</protein>
<evidence type="ECO:0000313" key="2">
    <source>
        <dbReference type="Proteomes" id="UP000305410"/>
    </source>
</evidence>
<name>A0AAF0H1J2_AGRTU</name>
<evidence type="ECO:0000313" key="1">
    <source>
        <dbReference type="EMBL" id="WGM60378.1"/>
    </source>
</evidence>
<proteinExistence type="predicted"/>
<reference evidence="1" key="1">
    <citation type="submission" date="2019-04" db="EMBL/GenBank/DDBJ databases">
        <authorList>
            <person name="Chiang H.-Y."/>
            <person name="Huang Y.-Y."/>
            <person name="Chou L."/>
            <person name="Lai E.-M."/>
            <person name="Kuo C.-H."/>
        </authorList>
    </citation>
    <scope>NUCLEOTIDE SEQUENCE</scope>
    <source>
        <strain evidence="1">CFBP5506</strain>
    </source>
</reference>
<gene>
    <name evidence="1" type="ORF">CFBP5506_05985</name>
</gene>